<protein>
    <submittedName>
        <fullName evidence="3">Thioesterase</fullName>
    </submittedName>
</protein>
<reference evidence="4" key="1">
    <citation type="journal article" date="2017" name="Proc. Natl. Acad. Sci. U.S.A.">
        <title>Simulation of Deepwater Horizon oil plume reveals substrate specialization within a complex community of hydrocarbon-degraders.</title>
        <authorList>
            <person name="Hu P."/>
            <person name="Dubinsky E.A."/>
            <person name="Probst A.J."/>
            <person name="Wang J."/>
            <person name="Sieber C.M.K."/>
            <person name="Tom L.M."/>
            <person name="Gardinali P."/>
            <person name="Banfield J.F."/>
            <person name="Atlas R.M."/>
            <person name="Andersen G.L."/>
        </authorList>
    </citation>
    <scope>NUCLEOTIDE SEQUENCE [LARGE SCALE GENOMIC DNA]</scope>
</reference>
<dbReference type="SUPFAM" id="SSF54637">
    <property type="entry name" value="Thioesterase/thiol ester dehydrase-isomerase"/>
    <property type="match status" value="1"/>
</dbReference>
<keyword evidence="2" id="KW-0378">Hydrolase</keyword>
<dbReference type="Gene3D" id="3.10.129.10">
    <property type="entry name" value="Hotdog Thioesterase"/>
    <property type="match status" value="1"/>
</dbReference>
<dbReference type="Proteomes" id="UP000196102">
    <property type="component" value="Unassembled WGS sequence"/>
</dbReference>
<evidence type="ECO:0000313" key="4">
    <source>
        <dbReference type="Proteomes" id="UP000196102"/>
    </source>
</evidence>
<dbReference type="InterPro" id="IPR029069">
    <property type="entry name" value="HotDog_dom_sf"/>
</dbReference>
<evidence type="ECO:0000256" key="1">
    <source>
        <dbReference type="ARBA" id="ARBA00005953"/>
    </source>
</evidence>
<dbReference type="AlphaFoldDB" id="A0A1Z8B6G7"/>
<organism evidence="3 4">
    <name type="scientific">Nonlabens dokdonensis</name>
    <dbReference type="NCBI Taxonomy" id="328515"/>
    <lineage>
        <taxon>Bacteria</taxon>
        <taxon>Pseudomonadati</taxon>
        <taxon>Bacteroidota</taxon>
        <taxon>Flavobacteriia</taxon>
        <taxon>Flavobacteriales</taxon>
        <taxon>Flavobacteriaceae</taxon>
        <taxon>Nonlabens</taxon>
    </lineage>
</organism>
<accession>A0A1Z8B6G7</accession>
<dbReference type="EMBL" id="MAAX01000071">
    <property type="protein sequence ID" value="OUS18088.1"/>
    <property type="molecule type" value="Genomic_DNA"/>
</dbReference>
<dbReference type="Pfam" id="PF13279">
    <property type="entry name" value="4HBT_2"/>
    <property type="match status" value="1"/>
</dbReference>
<dbReference type="PANTHER" id="PTHR31793">
    <property type="entry name" value="4-HYDROXYBENZOYL-COA THIOESTERASE FAMILY MEMBER"/>
    <property type="match status" value="1"/>
</dbReference>
<comment type="similarity">
    <text evidence="1">Belongs to the 4-hydroxybenzoyl-CoA thioesterase family.</text>
</comment>
<dbReference type="PANTHER" id="PTHR31793:SF27">
    <property type="entry name" value="NOVEL THIOESTERASE SUPERFAMILY DOMAIN AND SAPOSIN A-TYPE DOMAIN CONTAINING PROTEIN (0610012H03RIK)"/>
    <property type="match status" value="1"/>
</dbReference>
<dbReference type="RefSeq" id="WP_303686118.1">
    <property type="nucleotide sequence ID" value="NZ_CAJXYO010000003.1"/>
</dbReference>
<evidence type="ECO:0000256" key="2">
    <source>
        <dbReference type="ARBA" id="ARBA00022801"/>
    </source>
</evidence>
<dbReference type="CDD" id="cd00586">
    <property type="entry name" value="4HBT"/>
    <property type="match status" value="1"/>
</dbReference>
<sequence length="135" mass="15512">MIDTKLPVFEKKRTVKASEIDDLNHVNNVVYVQWAADVASEHWQTVGTSEMLDTYGWIMLKHCIEYKKAAVLGDEILLRTQVGRATNVRYQRFIEIYNASSMDLLAKTTSDWCAIDKTGKPVKISQEIRDLFETL</sequence>
<gene>
    <name evidence="3" type="ORF">A9Q93_04125</name>
</gene>
<dbReference type="GO" id="GO:0047617">
    <property type="term" value="F:fatty acyl-CoA hydrolase activity"/>
    <property type="evidence" value="ECO:0007669"/>
    <property type="project" value="TreeGrafter"/>
</dbReference>
<name>A0A1Z8B6G7_9FLAO</name>
<proteinExistence type="inferred from homology"/>
<dbReference type="InterPro" id="IPR050563">
    <property type="entry name" value="4-hydroxybenzoyl-CoA_TE"/>
</dbReference>
<comment type="caution">
    <text evidence="3">The sequence shown here is derived from an EMBL/GenBank/DDBJ whole genome shotgun (WGS) entry which is preliminary data.</text>
</comment>
<evidence type="ECO:0000313" key="3">
    <source>
        <dbReference type="EMBL" id="OUS18088.1"/>
    </source>
</evidence>